<reference evidence="1 2" key="1">
    <citation type="submission" date="2021-06" db="EMBL/GenBank/DDBJ databases">
        <title>Caerostris extrusa draft genome.</title>
        <authorList>
            <person name="Kono N."/>
            <person name="Arakawa K."/>
        </authorList>
    </citation>
    <scope>NUCLEOTIDE SEQUENCE [LARGE SCALE GENOMIC DNA]</scope>
</reference>
<proteinExistence type="predicted"/>
<name>A0AAV4UJ63_CAEEX</name>
<gene>
    <name evidence="1" type="primary">Tdpoz4_15</name>
    <name evidence="1" type="ORF">CEXT_383901</name>
</gene>
<evidence type="ECO:0000313" key="1">
    <source>
        <dbReference type="EMBL" id="GIY57749.1"/>
    </source>
</evidence>
<protein>
    <submittedName>
        <fullName evidence="1">TD and POZ domain-containing protein 4</fullName>
    </submittedName>
</protein>
<dbReference type="Proteomes" id="UP001054945">
    <property type="component" value="Unassembled WGS sequence"/>
</dbReference>
<organism evidence="1 2">
    <name type="scientific">Caerostris extrusa</name>
    <name type="common">Bark spider</name>
    <name type="synonym">Caerostris bankana</name>
    <dbReference type="NCBI Taxonomy" id="172846"/>
    <lineage>
        <taxon>Eukaryota</taxon>
        <taxon>Metazoa</taxon>
        <taxon>Ecdysozoa</taxon>
        <taxon>Arthropoda</taxon>
        <taxon>Chelicerata</taxon>
        <taxon>Arachnida</taxon>
        <taxon>Araneae</taxon>
        <taxon>Araneomorphae</taxon>
        <taxon>Entelegynae</taxon>
        <taxon>Araneoidea</taxon>
        <taxon>Araneidae</taxon>
        <taxon>Caerostris</taxon>
    </lineage>
</organism>
<dbReference type="AlphaFoldDB" id="A0AAV4UJ63"/>
<dbReference type="Gene3D" id="1.25.40.420">
    <property type="match status" value="2"/>
</dbReference>
<dbReference type="PANTHER" id="PTHR24413">
    <property type="entry name" value="SPECKLE-TYPE POZ PROTEIN"/>
    <property type="match status" value="1"/>
</dbReference>
<accession>A0AAV4UJ63</accession>
<dbReference type="EMBL" id="BPLR01012955">
    <property type="protein sequence ID" value="GIY57749.1"/>
    <property type="molecule type" value="Genomic_DNA"/>
</dbReference>
<keyword evidence="2" id="KW-1185">Reference proteome</keyword>
<dbReference type="Gene3D" id="3.30.710.10">
    <property type="entry name" value="Potassium Channel Kv1.1, Chain A"/>
    <property type="match status" value="1"/>
</dbReference>
<dbReference type="InterPro" id="IPR011333">
    <property type="entry name" value="SKP1/BTB/POZ_sf"/>
</dbReference>
<sequence>MFQINITEKGCKTEKIRNLSSEVLDVLLLYLVTDNLEELEWEKVSKLLHAVDKHPIVDLIKHCSSFLSTHLSATNVCDVLVFAETYKNTELKMIAQEFISSHASEIFSSDTWTKVYDTKSSKLAAEILLKYCITFLQYKKIELKMSVQEFISSHASEIFSSDTWTKFMIQNPKLAAEILSITFLQYQTIELKMYKCPRIYFFTCK</sequence>
<evidence type="ECO:0000313" key="2">
    <source>
        <dbReference type="Proteomes" id="UP001054945"/>
    </source>
</evidence>
<comment type="caution">
    <text evidence="1">The sequence shown here is derived from an EMBL/GenBank/DDBJ whole genome shotgun (WGS) entry which is preliminary data.</text>
</comment>